<dbReference type="InterPro" id="IPR019775">
    <property type="entry name" value="WD40_repeat_CS"/>
</dbReference>
<accession>A0ABD1TTP6</accession>
<keyword evidence="3" id="KW-1185">Reference proteome</keyword>
<dbReference type="Proteomes" id="UP001604277">
    <property type="component" value="Unassembled WGS sequence"/>
</dbReference>
<feature type="repeat" description="WD" evidence="1">
    <location>
        <begin position="1"/>
        <end position="27"/>
    </location>
</feature>
<name>A0ABD1TTP6_9LAMI</name>
<evidence type="ECO:0000313" key="3">
    <source>
        <dbReference type="Proteomes" id="UP001604277"/>
    </source>
</evidence>
<dbReference type="InterPro" id="IPR001680">
    <property type="entry name" value="WD40_rpt"/>
</dbReference>
<evidence type="ECO:0000256" key="1">
    <source>
        <dbReference type="PROSITE-ProRule" id="PRU00221"/>
    </source>
</evidence>
<gene>
    <name evidence="2" type="ORF">Fot_30070</name>
</gene>
<keyword evidence="1" id="KW-0853">WD repeat</keyword>
<organism evidence="2 3">
    <name type="scientific">Forsythia ovata</name>
    <dbReference type="NCBI Taxonomy" id="205694"/>
    <lineage>
        <taxon>Eukaryota</taxon>
        <taxon>Viridiplantae</taxon>
        <taxon>Streptophyta</taxon>
        <taxon>Embryophyta</taxon>
        <taxon>Tracheophyta</taxon>
        <taxon>Spermatophyta</taxon>
        <taxon>Magnoliopsida</taxon>
        <taxon>eudicotyledons</taxon>
        <taxon>Gunneridae</taxon>
        <taxon>Pentapetalae</taxon>
        <taxon>asterids</taxon>
        <taxon>lamiids</taxon>
        <taxon>Lamiales</taxon>
        <taxon>Oleaceae</taxon>
        <taxon>Forsythieae</taxon>
        <taxon>Forsythia</taxon>
    </lineage>
</organism>
<sequence>MSLAVNPIAAVLYAGSSDGLVNFWEMEKHFMSYGRVLRGTQTGCPVYGSGWKHGVERLRRQKHLRVEVGKGVSTSAYRCLLDTADPSSAWLWRRITRRKRRIGARTG</sequence>
<dbReference type="AlphaFoldDB" id="A0ABD1TTP6"/>
<proteinExistence type="predicted"/>
<comment type="caution">
    <text evidence="2">The sequence shown here is derived from an EMBL/GenBank/DDBJ whole genome shotgun (WGS) entry which is preliminary data.</text>
</comment>
<evidence type="ECO:0000313" key="2">
    <source>
        <dbReference type="EMBL" id="KAL2516099.1"/>
    </source>
</evidence>
<reference evidence="3" key="1">
    <citation type="submission" date="2024-07" db="EMBL/GenBank/DDBJ databases">
        <title>Two chromosome-level genome assemblies of Korean endemic species Abeliophyllum distichum and Forsythia ovata (Oleaceae).</title>
        <authorList>
            <person name="Jang H."/>
        </authorList>
    </citation>
    <scope>NUCLEOTIDE SEQUENCE [LARGE SCALE GENOMIC DNA]</scope>
</reference>
<dbReference type="EMBL" id="JBFOLJ010000008">
    <property type="protein sequence ID" value="KAL2516099.1"/>
    <property type="molecule type" value="Genomic_DNA"/>
</dbReference>
<dbReference type="PROSITE" id="PS50082">
    <property type="entry name" value="WD_REPEATS_2"/>
    <property type="match status" value="1"/>
</dbReference>
<protein>
    <submittedName>
        <fullName evidence="2">WD repeat domain-containing protein</fullName>
    </submittedName>
</protein>
<dbReference type="PROSITE" id="PS00678">
    <property type="entry name" value="WD_REPEATS_1"/>
    <property type="match status" value="1"/>
</dbReference>